<keyword evidence="3" id="KW-1185">Reference proteome</keyword>
<dbReference type="KEGG" id="ptrp:DCO17_08095"/>
<evidence type="ECO:0000313" key="3">
    <source>
        <dbReference type="Proteomes" id="UP000503312"/>
    </source>
</evidence>
<dbReference type="RefSeq" id="WP_173956235.1">
    <property type="nucleotide sequence ID" value="NZ_CP028942.1"/>
</dbReference>
<dbReference type="AlphaFoldDB" id="A0A6M9Q0R3"/>
<evidence type="ECO:0008006" key="4">
    <source>
        <dbReference type="Google" id="ProtNLM"/>
    </source>
</evidence>
<evidence type="ECO:0000256" key="1">
    <source>
        <dbReference type="SAM" id="SignalP"/>
    </source>
</evidence>
<proteinExistence type="predicted"/>
<dbReference type="EMBL" id="CP028942">
    <property type="protein sequence ID" value="QKM65198.1"/>
    <property type="molecule type" value="Genomic_DNA"/>
</dbReference>
<keyword evidence="1" id="KW-0732">Signal</keyword>
<dbReference type="PROSITE" id="PS51257">
    <property type="entry name" value="PROKAR_LIPOPROTEIN"/>
    <property type="match status" value="1"/>
</dbReference>
<name>A0A6M9Q0R3_9BURK</name>
<feature type="signal peptide" evidence="1">
    <location>
        <begin position="1"/>
        <end position="18"/>
    </location>
</feature>
<accession>A0A6M9Q0R3</accession>
<sequence length="220" mass="23464">MRILFHKLLKPISLIAVAALILSGCQSTGQDGKPLTQQEIMQKREATLKMAQTGLDALLKQNPAAKKEIDAAAGYAVFNATNINIVLVVVARGEGVLYDKRRKEPVFMQDVKTGEGLGAGYQKQYQIVIFKTASAIDQFLLSTIDGQQGGIDVDANFSAGSGGTIRSFNPNITIYTVGLSGYDLQANYGGALYLVDQQLNDAATLNSMPKKAASGSTTSK</sequence>
<feature type="chain" id="PRO_5026716367" description="Lipoprotein" evidence="1">
    <location>
        <begin position="19"/>
        <end position="220"/>
    </location>
</feature>
<organism evidence="2 3">
    <name type="scientific">Polynucleobacter tropicus</name>
    <dbReference type="NCBI Taxonomy" id="1743174"/>
    <lineage>
        <taxon>Bacteria</taxon>
        <taxon>Pseudomonadati</taxon>
        <taxon>Pseudomonadota</taxon>
        <taxon>Betaproteobacteria</taxon>
        <taxon>Burkholderiales</taxon>
        <taxon>Burkholderiaceae</taxon>
        <taxon>Polynucleobacter</taxon>
    </lineage>
</organism>
<gene>
    <name evidence="2" type="ORF">DCO17_08095</name>
</gene>
<protein>
    <recommendedName>
        <fullName evidence="4">Lipoprotein</fullName>
    </recommendedName>
</protein>
<evidence type="ECO:0000313" key="2">
    <source>
        <dbReference type="EMBL" id="QKM65198.1"/>
    </source>
</evidence>
<dbReference type="Proteomes" id="UP000503312">
    <property type="component" value="Chromosome"/>
</dbReference>
<reference evidence="2 3" key="1">
    <citation type="submission" date="2018-04" db="EMBL/GenBank/DDBJ databases">
        <title>Polynucleobacter sp. UH21B genome.</title>
        <authorList>
            <person name="Hahn M.W."/>
        </authorList>
    </citation>
    <scope>NUCLEOTIDE SEQUENCE [LARGE SCALE GENOMIC DNA]</scope>
    <source>
        <strain evidence="2 3">MWH-UH21B</strain>
    </source>
</reference>